<feature type="signal peptide" evidence="12">
    <location>
        <begin position="1"/>
        <end position="22"/>
    </location>
</feature>
<evidence type="ECO:0000256" key="5">
    <source>
        <dbReference type="ARBA" id="ARBA00022692"/>
    </source>
</evidence>
<keyword evidence="14" id="KW-1185">Reference proteome</keyword>
<dbReference type="STRING" id="154538.A0A1M2VXE0"/>
<comment type="subcellular location">
    <subcellularLocation>
        <location evidence="2">Membrane</location>
    </subcellularLocation>
</comment>
<dbReference type="GO" id="GO:0005506">
    <property type="term" value="F:iron ion binding"/>
    <property type="evidence" value="ECO:0007669"/>
    <property type="project" value="InterPro"/>
</dbReference>
<dbReference type="Gene3D" id="1.10.630.10">
    <property type="entry name" value="Cytochrome P450"/>
    <property type="match status" value="1"/>
</dbReference>
<dbReference type="AlphaFoldDB" id="A0A1M2VXE0"/>
<evidence type="ECO:0000256" key="12">
    <source>
        <dbReference type="SAM" id="SignalP"/>
    </source>
</evidence>
<dbReference type="PANTHER" id="PTHR46300:SF2">
    <property type="entry name" value="CYTOCHROME P450 MONOOXYGENASE ALNH-RELATED"/>
    <property type="match status" value="1"/>
</dbReference>
<dbReference type="GO" id="GO:0016705">
    <property type="term" value="F:oxidoreductase activity, acting on paired donors, with incorporation or reduction of molecular oxygen"/>
    <property type="evidence" value="ECO:0007669"/>
    <property type="project" value="InterPro"/>
</dbReference>
<proteinExistence type="inferred from homology"/>
<evidence type="ECO:0000313" key="14">
    <source>
        <dbReference type="Proteomes" id="UP000184267"/>
    </source>
</evidence>
<dbReference type="InterPro" id="IPR036396">
    <property type="entry name" value="Cyt_P450_sf"/>
</dbReference>
<keyword evidence="9" id="KW-0408">Iron</keyword>
<keyword evidence="10" id="KW-0503">Monooxygenase</keyword>
<comment type="similarity">
    <text evidence="3">Belongs to the cytochrome P450 family.</text>
</comment>
<dbReference type="EMBL" id="MNAD01000512">
    <property type="protein sequence ID" value="OJT12192.1"/>
    <property type="molecule type" value="Genomic_DNA"/>
</dbReference>
<keyword evidence="6" id="KW-0479">Metal-binding</keyword>
<evidence type="ECO:0000256" key="11">
    <source>
        <dbReference type="ARBA" id="ARBA00023136"/>
    </source>
</evidence>
<dbReference type="OMA" id="RLEEFEC"/>
<dbReference type="GO" id="GO:0016020">
    <property type="term" value="C:membrane"/>
    <property type="evidence" value="ECO:0007669"/>
    <property type="project" value="UniProtKB-SubCell"/>
</dbReference>
<evidence type="ECO:0000313" key="13">
    <source>
        <dbReference type="EMBL" id="OJT12192.1"/>
    </source>
</evidence>
<evidence type="ECO:0000256" key="1">
    <source>
        <dbReference type="ARBA" id="ARBA00001971"/>
    </source>
</evidence>
<evidence type="ECO:0000256" key="10">
    <source>
        <dbReference type="ARBA" id="ARBA00023033"/>
    </source>
</evidence>
<sequence length="78" mass="8450">ICTGRHLADTTLFLTCASTLHAFNISPPLDANGDPMKLAAKVATGGTITRLEEFECVLEPRWAGVEDLIKSHQQTPDN</sequence>
<reference evidence="13 14" key="1">
    <citation type="submission" date="2016-10" db="EMBL/GenBank/DDBJ databases">
        <title>Genome sequence of the basidiomycete white-rot fungus Trametes pubescens.</title>
        <authorList>
            <person name="Makela M.R."/>
            <person name="Granchi Z."/>
            <person name="Peng M."/>
            <person name="De Vries R.P."/>
            <person name="Grigoriev I."/>
            <person name="Riley R."/>
            <person name="Hilden K."/>
        </authorList>
    </citation>
    <scope>NUCLEOTIDE SEQUENCE [LARGE SCALE GENOMIC DNA]</scope>
    <source>
        <strain evidence="13 14">FBCC735</strain>
    </source>
</reference>
<evidence type="ECO:0000256" key="2">
    <source>
        <dbReference type="ARBA" id="ARBA00004370"/>
    </source>
</evidence>
<comment type="cofactor">
    <cofactor evidence="1">
        <name>heme</name>
        <dbReference type="ChEBI" id="CHEBI:30413"/>
    </cofactor>
</comment>
<keyword evidence="11" id="KW-0472">Membrane</keyword>
<evidence type="ECO:0000256" key="6">
    <source>
        <dbReference type="ARBA" id="ARBA00022723"/>
    </source>
</evidence>
<keyword evidence="7" id="KW-1133">Transmembrane helix</keyword>
<dbReference type="Proteomes" id="UP000184267">
    <property type="component" value="Unassembled WGS sequence"/>
</dbReference>
<organism evidence="13 14">
    <name type="scientific">Trametes pubescens</name>
    <name type="common">White-rot fungus</name>
    <dbReference type="NCBI Taxonomy" id="154538"/>
    <lineage>
        <taxon>Eukaryota</taxon>
        <taxon>Fungi</taxon>
        <taxon>Dikarya</taxon>
        <taxon>Basidiomycota</taxon>
        <taxon>Agaricomycotina</taxon>
        <taxon>Agaricomycetes</taxon>
        <taxon>Polyporales</taxon>
        <taxon>Polyporaceae</taxon>
        <taxon>Trametes</taxon>
    </lineage>
</organism>
<dbReference type="SUPFAM" id="SSF48264">
    <property type="entry name" value="Cytochrome P450"/>
    <property type="match status" value="1"/>
</dbReference>
<dbReference type="InterPro" id="IPR050364">
    <property type="entry name" value="Cytochrome_P450_fung"/>
</dbReference>
<protein>
    <submittedName>
        <fullName evidence="13">Uncharacterized protein</fullName>
    </submittedName>
</protein>
<gene>
    <name evidence="13" type="ORF">TRAPUB_11262</name>
</gene>
<dbReference type="OrthoDB" id="2789670at2759"/>
<accession>A0A1M2VXE0</accession>
<evidence type="ECO:0000256" key="4">
    <source>
        <dbReference type="ARBA" id="ARBA00022617"/>
    </source>
</evidence>
<name>A0A1M2VXE0_TRAPU</name>
<keyword evidence="12" id="KW-0732">Signal</keyword>
<keyword evidence="8" id="KW-0560">Oxidoreductase</keyword>
<keyword evidence="5" id="KW-0812">Transmembrane</keyword>
<comment type="caution">
    <text evidence="13">The sequence shown here is derived from an EMBL/GenBank/DDBJ whole genome shotgun (WGS) entry which is preliminary data.</text>
</comment>
<evidence type="ECO:0000256" key="9">
    <source>
        <dbReference type="ARBA" id="ARBA00023004"/>
    </source>
</evidence>
<keyword evidence="4" id="KW-0349">Heme</keyword>
<evidence type="ECO:0000256" key="7">
    <source>
        <dbReference type="ARBA" id="ARBA00022989"/>
    </source>
</evidence>
<dbReference type="PANTHER" id="PTHR46300">
    <property type="entry name" value="P450, PUTATIVE (EUROFUNG)-RELATED-RELATED"/>
    <property type="match status" value="1"/>
</dbReference>
<feature type="non-terminal residue" evidence="13">
    <location>
        <position position="1"/>
    </location>
</feature>
<evidence type="ECO:0000256" key="8">
    <source>
        <dbReference type="ARBA" id="ARBA00023002"/>
    </source>
</evidence>
<dbReference type="GO" id="GO:0004497">
    <property type="term" value="F:monooxygenase activity"/>
    <property type="evidence" value="ECO:0007669"/>
    <property type="project" value="UniProtKB-KW"/>
</dbReference>
<feature type="chain" id="PRO_5012340847" evidence="12">
    <location>
        <begin position="23"/>
        <end position="78"/>
    </location>
</feature>
<dbReference type="GO" id="GO:0020037">
    <property type="term" value="F:heme binding"/>
    <property type="evidence" value="ECO:0007669"/>
    <property type="project" value="InterPro"/>
</dbReference>
<evidence type="ECO:0000256" key="3">
    <source>
        <dbReference type="ARBA" id="ARBA00010617"/>
    </source>
</evidence>